<dbReference type="OrthoDB" id="6275295at2759"/>
<reference evidence="6" key="1">
    <citation type="submission" date="2019-10" db="EMBL/GenBank/DDBJ databases">
        <authorList>
            <consortium name="DOE Joint Genome Institute"/>
            <person name="Kuo A."/>
            <person name="Miyauchi S."/>
            <person name="Kiss E."/>
            <person name="Drula E."/>
            <person name="Kohler A."/>
            <person name="Sanchez-Garcia M."/>
            <person name="Andreopoulos B."/>
            <person name="Barry K.W."/>
            <person name="Bonito G."/>
            <person name="Buee M."/>
            <person name="Carver A."/>
            <person name="Chen C."/>
            <person name="Cichocki N."/>
            <person name="Clum A."/>
            <person name="Culley D."/>
            <person name="Crous P.W."/>
            <person name="Fauchery L."/>
            <person name="Girlanda M."/>
            <person name="Hayes R."/>
            <person name="Keri Z."/>
            <person name="LaButti K."/>
            <person name="Lipzen A."/>
            <person name="Lombard V."/>
            <person name="Magnuson J."/>
            <person name="Maillard F."/>
            <person name="Morin E."/>
            <person name="Murat C."/>
            <person name="Nolan M."/>
            <person name="Ohm R."/>
            <person name="Pangilinan J."/>
            <person name="Pereira M."/>
            <person name="Perotto S."/>
            <person name="Peter M."/>
            <person name="Riley R."/>
            <person name="Sitrit Y."/>
            <person name="Stielow B."/>
            <person name="Szollosi G."/>
            <person name="Zifcakova L."/>
            <person name="Stursova M."/>
            <person name="Spatafora J.W."/>
            <person name="Tedersoo L."/>
            <person name="Vaario L.-M."/>
            <person name="Yamada A."/>
            <person name="Yan M."/>
            <person name="Wang P."/>
            <person name="Xu J."/>
            <person name="Bruns T."/>
            <person name="Baldrian P."/>
            <person name="Vilgalys R."/>
            <person name="Henrissat B."/>
            <person name="Grigoriev I.V."/>
            <person name="Hibbett D."/>
            <person name="Nagy L.G."/>
            <person name="Martin F.M."/>
        </authorList>
    </citation>
    <scope>NUCLEOTIDE SEQUENCE</scope>
    <source>
        <strain evidence="6">Prilba</strain>
    </source>
</reference>
<feature type="region of interest" description="Disordered" evidence="3">
    <location>
        <begin position="462"/>
        <end position="492"/>
    </location>
</feature>
<dbReference type="Proteomes" id="UP000759537">
    <property type="component" value="Unassembled WGS sequence"/>
</dbReference>
<accession>A0A9P5MSV4</accession>
<evidence type="ECO:0000256" key="1">
    <source>
        <dbReference type="PROSITE-ProRule" id="PRU00176"/>
    </source>
</evidence>
<dbReference type="InterPro" id="IPR035979">
    <property type="entry name" value="RBD_domain_sf"/>
</dbReference>
<dbReference type="PANTHER" id="PTHR18806:SF4">
    <property type="entry name" value="RNA-BINDING PROTEIN 25"/>
    <property type="match status" value="1"/>
</dbReference>
<dbReference type="InterPro" id="IPR002483">
    <property type="entry name" value="PWI_dom"/>
</dbReference>
<feature type="domain" description="RRM" evidence="4">
    <location>
        <begin position="53"/>
        <end position="137"/>
    </location>
</feature>
<keyword evidence="7" id="KW-1185">Reference proteome</keyword>
<gene>
    <name evidence="6" type="ORF">DFH94DRAFT_683128</name>
</gene>
<comment type="caution">
    <text evidence="6">The sequence shown here is derived from an EMBL/GenBank/DDBJ whole genome shotgun (WGS) entry which is preliminary data.</text>
</comment>
<sequence length="628" mass="71256">MQPNRLGLGLRPPLPSYGQGPSISALAQQQQQQQQQQQMHLQGFVPPQSQKQISLFVGSISGGITDNFLNDLLSACGSVKSFKRLITPANKPQGFGFAEFEDPDGALRAMALLNNVELPALEDGCVNKKLLIKGDEKTKMFLEAYQAQRMQTNADEEALQKAKTRVHELINDINRVSQEAANSGLLDKERYVIPPHLHDLQEADLPETQRGLVISEIAQFRERAAKREREKLRDVRAAVPNLSAQGSPSGPKVREWGKAQGPVETRGPTPLGHDPQQGFSKPVGFVKAGSREREDERHLPGKAAKTDEELEQERKEARRRDEENSFRDRERRYEPRERNRIQALERAIARDRATREAEDRDRAEMRARLDIWDDDESDELFYTDRVRWRTQRARRLAAEEAADNEMRAYEAREAENLRRESEAFLARQMDELQALAEEQRKAGMLLDDGAPVRLNVSLAPAAPKADAGPAKEKATAPAVFGAEEEEEEATRKRKVPLQMLDFSAANDSEKAKERLEHIKNSVPSEREMLFRAKVRWDAVTEQLIDRKLEPLVKKLMVKYLGELDDDDVVMFVIEHLKDHKSPTKLVEGLEPVLDEEAAEFTIAVWRQVIFESMAYGEGLHTERMMVDG</sequence>
<dbReference type="SUPFAM" id="SSF54928">
    <property type="entry name" value="RNA-binding domain, RBD"/>
    <property type="match status" value="1"/>
</dbReference>
<dbReference type="InterPro" id="IPR034268">
    <property type="entry name" value="RBM25_RRM"/>
</dbReference>
<dbReference type="InterPro" id="IPR052768">
    <property type="entry name" value="RBM25"/>
</dbReference>
<proteinExistence type="predicted"/>
<dbReference type="Pfam" id="PF01480">
    <property type="entry name" value="PWI"/>
    <property type="match status" value="1"/>
</dbReference>
<dbReference type="Gene3D" id="3.30.70.330">
    <property type="match status" value="1"/>
</dbReference>
<dbReference type="GO" id="GO:0003729">
    <property type="term" value="F:mRNA binding"/>
    <property type="evidence" value="ECO:0007669"/>
    <property type="project" value="TreeGrafter"/>
</dbReference>
<feature type="coiled-coil region" evidence="2">
    <location>
        <begin position="142"/>
        <end position="179"/>
    </location>
</feature>
<dbReference type="PANTHER" id="PTHR18806">
    <property type="entry name" value="RBM25 PROTEIN"/>
    <property type="match status" value="1"/>
</dbReference>
<evidence type="ECO:0000313" key="7">
    <source>
        <dbReference type="Proteomes" id="UP000759537"/>
    </source>
</evidence>
<evidence type="ECO:0000256" key="3">
    <source>
        <dbReference type="SAM" id="MobiDB-lite"/>
    </source>
</evidence>
<dbReference type="Pfam" id="PF00076">
    <property type="entry name" value="RRM_1"/>
    <property type="match status" value="1"/>
</dbReference>
<organism evidence="6 7">
    <name type="scientific">Russula ochroleuca</name>
    <dbReference type="NCBI Taxonomy" id="152965"/>
    <lineage>
        <taxon>Eukaryota</taxon>
        <taxon>Fungi</taxon>
        <taxon>Dikarya</taxon>
        <taxon>Basidiomycota</taxon>
        <taxon>Agaricomycotina</taxon>
        <taxon>Agaricomycetes</taxon>
        <taxon>Russulales</taxon>
        <taxon>Russulaceae</taxon>
        <taxon>Russula</taxon>
    </lineage>
</organism>
<dbReference type="EMBL" id="WHVB01000012">
    <property type="protein sequence ID" value="KAF8477954.1"/>
    <property type="molecule type" value="Genomic_DNA"/>
</dbReference>
<keyword evidence="1" id="KW-0694">RNA-binding</keyword>
<dbReference type="PROSITE" id="PS50102">
    <property type="entry name" value="RRM"/>
    <property type="match status" value="1"/>
</dbReference>
<evidence type="ECO:0000259" key="4">
    <source>
        <dbReference type="PROSITE" id="PS50102"/>
    </source>
</evidence>
<feature type="compositionally biased region" description="Basic and acidic residues" evidence="3">
    <location>
        <begin position="289"/>
        <end position="333"/>
    </location>
</feature>
<feature type="region of interest" description="Disordered" evidence="3">
    <location>
        <begin position="239"/>
        <end position="333"/>
    </location>
</feature>
<evidence type="ECO:0000256" key="2">
    <source>
        <dbReference type="SAM" id="Coils"/>
    </source>
</evidence>
<evidence type="ECO:0000313" key="6">
    <source>
        <dbReference type="EMBL" id="KAF8477954.1"/>
    </source>
</evidence>
<dbReference type="CDD" id="cd12446">
    <property type="entry name" value="RRM_RBM25"/>
    <property type="match status" value="1"/>
</dbReference>
<dbReference type="GO" id="GO:0005681">
    <property type="term" value="C:spliceosomal complex"/>
    <property type="evidence" value="ECO:0007669"/>
    <property type="project" value="TreeGrafter"/>
</dbReference>
<dbReference type="SMART" id="SM00360">
    <property type="entry name" value="RRM"/>
    <property type="match status" value="1"/>
</dbReference>
<dbReference type="InterPro" id="IPR000504">
    <property type="entry name" value="RRM_dom"/>
</dbReference>
<dbReference type="Gene3D" id="1.20.1390.10">
    <property type="entry name" value="PWI domain"/>
    <property type="match status" value="1"/>
</dbReference>
<name>A0A9P5MSV4_9AGAM</name>
<evidence type="ECO:0000259" key="5">
    <source>
        <dbReference type="PROSITE" id="PS51025"/>
    </source>
</evidence>
<reference evidence="6" key="2">
    <citation type="journal article" date="2020" name="Nat. Commun.">
        <title>Large-scale genome sequencing of mycorrhizal fungi provides insights into the early evolution of symbiotic traits.</title>
        <authorList>
            <person name="Miyauchi S."/>
            <person name="Kiss E."/>
            <person name="Kuo A."/>
            <person name="Drula E."/>
            <person name="Kohler A."/>
            <person name="Sanchez-Garcia M."/>
            <person name="Morin E."/>
            <person name="Andreopoulos B."/>
            <person name="Barry K.W."/>
            <person name="Bonito G."/>
            <person name="Buee M."/>
            <person name="Carver A."/>
            <person name="Chen C."/>
            <person name="Cichocki N."/>
            <person name="Clum A."/>
            <person name="Culley D."/>
            <person name="Crous P.W."/>
            <person name="Fauchery L."/>
            <person name="Girlanda M."/>
            <person name="Hayes R.D."/>
            <person name="Keri Z."/>
            <person name="LaButti K."/>
            <person name="Lipzen A."/>
            <person name="Lombard V."/>
            <person name="Magnuson J."/>
            <person name="Maillard F."/>
            <person name="Murat C."/>
            <person name="Nolan M."/>
            <person name="Ohm R.A."/>
            <person name="Pangilinan J."/>
            <person name="Pereira M.F."/>
            <person name="Perotto S."/>
            <person name="Peter M."/>
            <person name="Pfister S."/>
            <person name="Riley R."/>
            <person name="Sitrit Y."/>
            <person name="Stielow J.B."/>
            <person name="Szollosi G."/>
            <person name="Zifcakova L."/>
            <person name="Stursova M."/>
            <person name="Spatafora J.W."/>
            <person name="Tedersoo L."/>
            <person name="Vaario L.M."/>
            <person name="Yamada A."/>
            <person name="Yan M."/>
            <person name="Wang P."/>
            <person name="Xu J."/>
            <person name="Bruns T."/>
            <person name="Baldrian P."/>
            <person name="Vilgalys R."/>
            <person name="Dunand C."/>
            <person name="Henrissat B."/>
            <person name="Grigoriev I.V."/>
            <person name="Hibbett D."/>
            <person name="Nagy L.G."/>
            <person name="Martin F.M."/>
        </authorList>
    </citation>
    <scope>NUCLEOTIDE SEQUENCE</scope>
    <source>
        <strain evidence="6">Prilba</strain>
    </source>
</reference>
<feature type="domain" description="PWI" evidence="5">
    <location>
        <begin position="527"/>
        <end position="625"/>
    </location>
</feature>
<keyword evidence="2" id="KW-0175">Coiled coil</keyword>
<dbReference type="PROSITE" id="PS51025">
    <property type="entry name" value="PWI"/>
    <property type="match status" value="1"/>
</dbReference>
<evidence type="ECO:0008006" key="8">
    <source>
        <dbReference type="Google" id="ProtNLM"/>
    </source>
</evidence>
<dbReference type="SMART" id="SM00311">
    <property type="entry name" value="PWI"/>
    <property type="match status" value="1"/>
</dbReference>
<protein>
    <recommendedName>
        <fullName evidence="8">RNA-binding protein 25</fullName>
    </recommendedName>
</protein>
<dbReference type="InterPro" id="IPR012677">
    <property type="entry name" value="Nucleotide-bd_a/b_plait_sf"/>
</dbReference>
<dbReference type="AlphaFoldDB" id="A0A9P5MSV4"/>